<dbReference type="SMR" id="A0A8I7B8U0"/>
<reference evidence="3" key="2">
    <citation type="submission" date="2020-10" db="EMBL/GenBank/DDBJ databases">
        <authorList>
            <person name="Scholz U."/>
            <person name="Mascher M."/>
            <person name="Fiebig A."/>
        </authorList>
    </citation>
    <scope>NUCLEOTIDE SEQUENCE [LARGE SCALE GENOMIC DNA]</scope>
    <source>
        <strain evidence="3">cv. Morex</strain>
    </source>
</reference>
<evidence type="ECO:0000256" key="1">
    <source>
        <dbReference type="SAM" id="MobiDB-lite"/>
    </source>
</evidence>
<dbReference type="EnsemblPlants" id="HORVU.MOREX.r3.3HG0219890.1">
    <property type="protein sequence ID" value="HORVU.MOREX.r3.3HG0219890.1"/>
    <property type="gene ID" value="HORVU.MOREX.r3.3HG0219890"/>
</dbReference>
<evidence type="ECO:0000256" key="2">
    <source>
        <dbReference type="SAM" id="SignalP"/>
    </source>
</evidence>
<accession>A0A8I7B8U0</accession>
<protein>
    <recommendedName>
        <fullName evidence="5">Secreted protein</fullName>
    </recommendedName>
</protein>
<reference evidence="4" key="1">
    <citation type="journal article" date="2012" name="Nature">
        <title>A physical, genetic and functional sequence assembly of the barley genome.</title>
        <authorList>
            <consortium name="The International Barley Genome Sequencing Consortium"/>
            <person name="Mayer K.F."/>
            <person name="Waugh R."/>
            <person name="Brown J.W."/>
            <person name="Schulman A."/>
            <person name="Langridge P."/>
            <person name="Platzer M."/>
            <person name="Fincher G.B."/>
            <person name="Muehlbauer G.J."/>
            <person name="Sato K."/>
            <person name="Close T.J."/>
            <person name="Wise R.P."/>
            <person name="Stein N."/>
        </authorList>
    </citation>
    <scope>NUCLEOTIDE SEQUENCE [LARGE SCALE GENOMIC DNA]</scope>
    <source>
        <strain evidence="4">cv. Morex</strain>
    </source>
</reference>
<name>A0A8I7B8U0_HORVV</name>
<sequence>MKRSSSSPSSLACVLAILLAIVCCCSMLPLPCSAMCKGRAFRDFGQGPMEGQGGEGGNHVDQEGAYGPGGAGNGGGGNQVGRTPPAPRGRTPRNHR</sequence>
<feature type="compositionally biased region" description="Gly residues" evidence="1">
    <location>
        <begin position="48"/>
        <end position="57"/>
    </location>
</feature>
<dbReference type="AlphaFoldDB" id="A0A8I7B8U0"/>
<feature type="chain" id="PRO_5035292324" description="Secreted protein" evidence="2">
    <location>
        <begin position="28"/>
        <end position="96"/>
    </location>
</feature>
<reference evidence="3" key="3">
    <citation type="submission" date="2022-01" db="UniProtKB">
        <authorList>
            <consortium name="EnsemblPlants"/>
        </authorList>
    </citation>
    <scope>IDENTIFICATION</scope>
    <source>
        <strain evidence="3">subsp. vulgare</strain>
    </source>
</reference>
<dbReference type="Gramene" id="HORVU.MOREX.r3.3HG0219890.1">
    <property type="protein sequence ID" value="HORVU.MOREX.r3.3HG0219890.1"/>
    <property type="gene ID" value="HORVU.MOREX.r3.3HG0219890"/>
</dbReference>
<evidence type="ECO:0008006" key="5">
    <source>
        <dbReference type="Google" id="ProtNLM"/>
    </source>
</evidence>
<keyword evidence="2" id="KW-0732">Signal</keyword>
<proteinExistence type="predicted"/>
<evidence type="ECO:0000313" key="4">
    <source>
        <dbReference type="Proteomes" id="UP000011116"/>
    </source>
</evidence>
<evidence type="ECO:0000313" key="3">
    <source>
        <dbReference type="EnsemblPlants" id="HORVU.MOREX.r3.3HG0219890.1"/>
    </source>
</evidence>
<feature type="region of interest" description="Disordered" evidence="1">
    <location>
        <begin position="43"/>
        <end position="96"/>
    </location>
</feature>
<feature type="signal peptide" evidence="2">
    <location>
        <begin position="1"/>
        <end position="27"/>
    </location>
</feature>
<organism evidence="3 4">
    <name type="scientific">Hordeum vulgare subsp. vulgare</name>
    <name type="common">Domesticated barley</name>
    <dbReference type="NCBI Taxonomy" id="112509"/>
    <lineage>
        <taxon>Eukaryota</taxon>
        <taxon>Viridiplantae</taxon>
        <taxon>Streptophyta</taxon>
        <taxon>Embryophyta</taxon>
        <taxon>Tracheophyta</taxon>
        <taxon>Spermatophyta</taxon>
        <taxon>Magnoliopsida</taxon>
        <taxon>Liliopsida</taxon>
        <taxon>Poales</taxon>
        <taxon>Poaceae</taxon>
        <taxon>BOP clade</taxon>
        <taxon>Pooideae</taxon>
        <taxon>Triticodae</taxon>
        <taxon>Triticeae</taxon>
        <taxon>Hordeinae</taxon>
        <taxon>Hordeum</taxon>
    </lineage>
</organism>
<keyword evidence="4" id="KW-1185">Reference proteome</keyword>
<feature type="compositionally biased region" description="Gly residues" evidence="1">
    <location>
        <begin position="66"/>
        <end position="79"/>
    </location>
</feature>
<dbReference type="Proteomes" id="UP000011116">
    <property type="component" value="Chromosome 3H"/>
</dbReference>